<evidence type="ECO:0000259" key="3">
    <source>
        <dbReference type="Pfam" id="PF02784"/>
    </source>
</evidence>
<dbReference type="Gene3D" id="3.20.20.10">
    <property type="entry name" value="Alanine racemase"/>
    <property type="match status" value="1"/>
</dbReference>
<evidence type="ECO:0000313" key="5">
    <source>
        <dbReference type="Proteomes" id="UP001601444"/>
    </source>
</evidence>
<keyword evidence="5" id="KW-1185">Reference proteome</keyword>
<organism evidence="4 5">
    <name type="scientific">Nocardia thailandica</name>
    <dbReference type="NCBI Taxonomy" id="257275"/>
    <lineage>
        <taxon>Bacteria</taxon>
        <taxon>Bacillati</taxon>
        <taxon>Actinomycetota</taxon>
        <taxon>Actinomycetes</taxon>
        <taxon>Mycobacteriales</taxon>
        <taxon>Nocardiaceae</taxon>
        <taxon>Nocardia</taxon>
    </lineage>
</organism>
<dbReference type="Proteomes" id="UP001601444">
    <property type="component" value="Unassembled WGS sequence"/>
</dbReference>
<dbReference type="EMBL" id="JBIAMX010000012">
    <property type="protein sequence ID" value="MFF0545075.1"/>
    <property type="molecule type" value="Genomic_DNA"/>
</dbReference>
<dbReference type="SUPFAM" id="SSF50621">
    <property type="entry name" value="Alanine racemase C-terminal domain-like"/>
    <property type="match status" value="1"/>
</dbReference>
<gene>
    <name evidence="4" type="ORF">ACFYTF_19785</name>
</gene>
<evidence type="ECO:0000256" key="2">
    <source>
        <dbReference type="ARBA" id="ARBA00022898"/>
    </source>
</evidence>
<name>A0ABW6PRN0_9NOCA</name>
<reference evidence="4 5" key="1">
    <citation type="submission" date="2024-10" db="EMBL/GenBank/DDBJ databases">
        <title>The Natural Products Discovery Center: Release of the First 8490 Sequenced Strains for Exploring Actinobacteria Biosynthetic Diversity.</title>
        <authorList>
            <person name="Kalkreuter E."/>
            <person name="Kautsar S.A."/>
            <person name="Yang D."/>
            <person name="Bader C.D."/>
            <person name="Teijaro C.N."/>
            <person name="Fluegel L."/>
            <person name="Davis C.M."/>
            <person name="Simpson J.R."/>
            <person name="Lauterbach L."/>
            <person name="Steele A.D."/>
            <person name="Gui C."/>
            <person name="Meng S."/>
            <person name="Li G."/>
            <person name="Viehrig K."/>
            <person name="Ye F."/>
            <person name="Su P."/>
            <person name="Kiefer A.F."/>
            <person name="Nichols A."/>
            <person name="Cepeda A.J."/>
            <person name="Yan W."/>
            <person name="Fan B."/>
            <person name="Jiang Y."/>
            <person name="Adhikari A."/>
            <person name="Zheng C.-J."/>
            <person name="Schuster L."/>
            <person name="Cowan T.M."/>
            <person name="Smanski M.J."/>
            <person name="Chevrette M.G."/>
            <person name="De Carvalho L.P.S."/>
            <person name="Shen B."/>
        </authorList>
    </citation>
    <scope>NUCLEOTIDE SEQUENCE [LARGE SCALE GENOMIC DNA]</scope>
    <source>
        <strain evidence="4 5">NPDC004045</strain>
    </source>
</reference>
<dbReference type="InterPro" id="IPR022644">
    <property type="entry name" value="De-COase2_N"/>
</dbReference>
<dbReference type="InterPro" id="IPR029066">
    <property type="entry name" value="PLP-binding_barrel"/>
</dbReference>
<proteinExistence type="predicted"/>
<dbReference type="Gene3D" id="2.40.37.10">
    <property type="entry name" value="Lyase, Ornithine Decarboxylase, Chain A, domain 1"/>
    <property type="match status" value="1"/>
</dbReference>
<accession>A0ABW6PRN0</accession>
<protein>
    <submittedName>
        <fullName evidence="4">Diaminopimelate decarboxylase family protein</fullName>
    </submittedName>
</protein>
<comment type="cofactor">
    <cofactor evidence="1">
        <name>pyridoxal 5'-phosphate</name>
        <dbReference type="ChEBI" id="CHEBI:597326"/>
    </cofactor>
</comment>
<dbReference type="InterPro" id="IPR009006">
    <property type="entry name" value="Ala_racemase/Decarboxylase_C"/>
</dbReference>
<evidence type="ECO:0000256" key="1">
    <source>
        <dbReference type="ARBA" id="ARBA00001933"/>
    </source>
</evidence>
<dbReference type="SUPFAM" id="SSF51419">
    <property type="entry name" value="PLP-binding barrel"/>
    <property type="match status" value="1"/>
</dbReference>
<feature type="domain" description="Orn/DAP/Arg decarboxylase 2 N-terminal" evidence="3">
    <location>
        <begin position="59"/>
        <end position="303"/>
    </location>
</feature>
<sequence>MTLLEILPSLRSTTTPRLDPAVWPAETHYDGEGRICVGGLALAEVADEYGTPVRVLAEAEVRRQCRALRRALPSAEIVYGGSVLPSGAVARWAGEEGLGVGVCSAGELAVARAAGTDPARIVWYGAGKTGDDLAAAVSAGVGRIVLDCLSDVTRLGASATDRRQVLVRMRAGIDVGGHAVEREPGFGLGGAAAREAMARLVAHPRLWPVGLHCRLGHGISDPDHYGEAVRRLIGEMAWMRAEFGVVLTHLDLGGGFAAAARSGDAEMNLRELAEILEDALDAGCARHRFPRPVLTLAPGRLLVQRAGVTVYRVLGVERDGDGPAVVTVDGDVAGLGPHEVVAAGRHAVGARMTAAVLGGRRGAGQTLAAAVRLPADLAVGEVLAVPGTGVASAGVGAAPLVAVERGRSRVLLRREVAADLLARQVCDR</sequence>
<evidence type="ECO:0000313" key="4">
    <source>
        <dbReference type="EMBL" id="MFF0545075.1"/>
    </source>
</evidence>
<dbReference type="Pfam" id="PF02784">
    <property type="entry name" value="Orn_Arg_deC_N"/>
    <property type="match status" value="1"/>
</dbReference>
<dbReference type="PANTHER" id="PTHR43727">
    <property type="entry name" value="DIAMINOPIMELATE DECARBOXYLASE"/>
    <property type="match status" value="1"/>
</dbReference>
<dbReference type="PANTHER" id="PTHR43727:SF2">
    <property type="entry name" value="GROUP IV DECARBOXYLASE"/>
    <property type="match status" value="1"/>
</dbReference>
<dbReference type="RefSeq" id="WP_387701568.1">
    <property type="nucleotide sequence ID" value="NZ_JBIAMX010000012.1"/>
</dbReference>
<keyword evidence="2" id="KW-0663">Pyridoxal phosphate</keyword>
<comment type="caution">
    <text evidence="4">The sequence shown here is derived from an EMBL/GenBank/DDBJ whole genome shotgun (WGS) entry which is preliminary data.</text>
</comment>